<dbReference type="AlphaFoldDB" id="A0A1N6XDJ6"/>
<gene>
    <name evidence="2" type="ORF">SAMN05421546_2207</name>
</gene>
<sequence length="168" mass="18310">MTLPPFRSALIATALITLPASVMATDPLYIAPKLEVAKDSGISAEMLADCPLQQDFAEVLQRALSKQGGTFANGNVPTAKGRSLKVELVDFAMDGNGFIGRRQYYKLKGTLYQDGKKVASFTDRAQFQGGGFATACHEVRMSLRAEAYYIGKWVKNPVDGEEIKHFGE</sequence>
<evidence type="ECO:0000256" key="1">
    <source>
        <dbReference type="SAM" id="SignalP"/>
    </source>
</evidence>
<feature type="chain" id="PRO_5012591182" evidence="1">
    <location>
        <begin position="25"/>
        <end position="168"/>
    </location>
</feature>
<protein>
    <submittedName>
        <fullName evidence="2">Uncharacterized protein</fullName>
    </submittedName>
</protein>
<dbReference type="EMBL" id="FTLW01000005">
    <property type="protein sequence ID" value="SIR00415.1"/>
    <property type="molecule type" value="Genomic_DNA"/>
</dbReference>
<feature type="signal peptide" evidence="1">
    <location>
        <begin position="1"/>
        <end position="24"/>
    </location>
</feature>
<dbReference type="Proteomes" id="UP000241788">
    <property type="component" value="Unassembled WGS sequence"/>
</dbReference>
<accession>A0A1N6XDJ6</accession>
<organism evidence="2 3">
    <name type="scientific">Solilutibacter tolerans</name>
    <dbReference type="NCBI Taxonomy" id="1604334"/>
    <lineage>
        <taxon>Bacteria</taxon>
        <taxon>Pseudomonadati</taxon>
        <taxon>Pseudomonadota</taxon>
        <taxon>Gammaproteobacteria</taxon>
        <taxon>Lysobacterales</taxon>
        <taxon>Lysobacteraceae</taxon>
        <taxon>Solilutibacter</taxon>
    </lineage>
</organism>
<evidence type="ECO:0000313" key="3">
    <source>
        <dbReference type="Proteomes" id="UP000241788"/>
    </source>
</evidence>
<reference evidence="3" key="1">
    <citation type="submission" date="2017-01" db="EMBL/GenBank/DDBJ databases">
        <authorList>
            <person name="Varghese N."/>
            <person name="Submissions S."/>
        </authorList>
    </citation>
    <scope>NUCLEOTIDE SEQUENCE [LARGE SCALE GENOMIC DNA]</scope>
    <source>
        <strain evidence="3">UM1</strain>
    </source>
</reference>
<keyword evidence="3" id="KW-1185">Reference proteome</keyword>
<name>A0A1N6XDJ6_9GAMM</name>
<evidence type="ECO:0000313" key="2">
    <source>
        <dbReference type="EMBL" id="SIR00415.1"/>
    </source>
</evidence>
<proteinExistence type="predicted"/>
<keyword evidence="1" id="KW-0732">Signal</keyword>
<dbReference type="RefSeq" id="WP_076588164.1">
    <property type="nucleotide sequence ID" value="NZ_FTLW01000005.1"/>
</dbReference>